<dbReference type="Pfam" id="PF02909">
    <property type="entry name" value="TetR_C_1"/>
    <property type="match status" value="1"/>
</dbReference>
<accession>A0ABQ6YFJ3</accession>
<dbReference type="InterPro" id="IPR050109">
    <property type="entry name" value="HTH-type_TetR-like_transc_reg"/>
</dbReference>
<dbReference type="SUPFAM" id="SSF46689">
    <property type="entry name" value="Homeodomain-like"/>
    <property type="match status" value="1"/>
</dbReference>
<feature type="DNA-binding region" description="H-T-H motif" evidence="4">
    <location>
        <begin position="37"/>
        <end position="56"/>
    </location>
</feature>
<evidence type="ECO:0000313" key="6">
    <source>
        <dbReference type="EMBL" id="KAF0836667.1"/>
    </source>
</evidence>
<dbReference type="InterPro" id="IPR004111">
    <property type="entry name" value="Repressor_TetR_C"/>
</dbReference>
<evidence type="ECO:0000256" key="2">
    <source>
        <dbReference type="ARBA" id="ARBA00023125"/>
    </source>
</evidence>
<keyword evidence="1" id="KW-0805">Transcription regulation</keyword>
<evidence type="ECO:0000256" key="1">
    <source>
        <dbReference type="ARBA" id="ARBA00023015"/>
    </source>
</evidence>
<evidence type="ECO:0000313" key="7">
    <source>
        <dbReference type="Proteomes" id="UP000798951"/>
    </source>
</evidence>
<dbReference type="EMBL" id="VMSD01000013">
    <property type="protein sequence ID" value="KAF0836667.1"/>
    <property type="molecule type" value="Genomic_DNA"/>
</dbReference>
<sequence>MTGKSGPRVGRPAELDAHRIVATALALADRDGLRGASLTKVAAALHVTPMSLYRHIGSRDGLTDLMADTAFGPPPAIGPDWRPALRAWANGQRTAFTRHPWITQIPVTGPPRGGNALAWMNAGLAALRDTGLDWRAKIGAITVVGGYVRQAFVTDRHMAERRGAEQRSEAQDLEAYQHDVSAFDLTDLPEVAALFADRAFADVPPDEESSDHDFTFGLELILDGIAAAIAGSGQLPGS</sequence>
<evidence type="ECO:0000256" key="3">
    <source>
        <dbReference type="ARBA" id="ARBA00023163"/>
    </source>
</evidence>
<dbReference type="InterPro" id="IPR009057">
    <property type="entry name" value="Homeodomain-like_sf"/>
</dbReference>
<dbReference type="Gene3D" id="1.10.10.60">
    <property type="entry name" value="Homeodomain-like"/>
    <property type="match status" value="1"/>
</dbReference>
<dbReference type="PANTHER" id="PTHR30055">
    <property type="entry name" value="HTH-TYPE TRANSCRIPTIONAL REGULATOR RUTR"/>
    <property type="match status" value="1"/>
</dbReference>
<dbReference type="SUPFAM" id="SSF48498">
    <property type="entry name" value="Tetracyclin repressor-like, C-terminal domain"/>
    <property type="match status" value="1"/>
</dbReference>
<dbReference type="InterPro" id="IPR036271">
    <property type="entry name" value="Tet_transcr_reg_TetR-rel_C_sf"/>
</dbReference>
<dbReference type="PROSITE" id="PS50977">
    <property type="entry name" value="HTH_TETR_2"/>
    <property type="match status" value="1"/>
</dbReference>
<protein>
    <submittedName>
        <fullName evidence="6">TetR family transcriptional regulator</fullName>
    </submittedName>
</protein>
<keyword evidence="2 4" id="KW-0238">DNA-binding</keyword>
<dbReference type="PANTHER" id="PTHR30055:SF151">
    <property type="entry name" value="TRANSCRIPTIONAL REGULATORY PROTEIN"/>
    <property type="match status" value="1"/>
</dbReference>
<dbReference type="RefSeq" id="WP_067988035.1">
    <property type="nucleotide sequence ID" value="NZ_VMSD01000013.1"/>
</dbReference>
<organism evidence="6 7">
    <name type="scientific">Nocardia caishijiensis</name>
    <dbReference type="NCBI Taxonomy" id="184756"/>
    <lineage>
        <taxon>Bacteria</taxon>
        <taxon>Bacillati</taxon>
        <taxon>Actinomycetota</taxon>
        <taxon>Actinomycetes</taxon>
        <taxon>Mycobacteriales</taxon>
        <taxon>Nocardiaceae</taxon>
        <taxon>Nocardia</taxon>
    </lineage>
</organism>
<evidence type="ECO:0000259" key="5">
    <source>
        <dbReference type="PROSITE" id="PS50977"/>
    </source>
</evidence>
<comment type="caution">
    <text evidence="6">The sequence shown here is derived from an EMBL/GenBank/DDBJ whole genome shotgun (WGS) entry which is preliminary data.</text>
</comment>
<dbReference type="InterPro" id="IPR001647">
    <property type="entry name" value="HTH_TetR"/>
</dbReference>
<name>A0ABQ6YFJ3_9NOCA</name>
<reference evidence="6 7" key="1">
    <citation type="submission" date="2019-07" db="EMBL/GenBank/DDBJ databases">
        <title>Genomic Encyclopedia of Type Strains, Phase IV (KMG-IV): sequencing the most valuable type-strain genomes for metagenomic binning, comparative biology and taxonomic classification.</title>
        <authorList>
            <person name="Goeker M."/>
        </authorList>
    </citation>
    <scope>NUCLEOTIDE SEQUENCE [LARGE SCALE GENOMIC DNA]</scope>
    <source>
        <strain evidence="6 7">DSM 44831</strain>
    </source>
</reference>
<proteinExistence type="predicted"/>
<dbReference type="Proteomes" id="UP000798951">
    <property type="component" value="Unassembled WGS sequence"/>
</dbReference>
<evidence type="ECO:0000256" key="4">
    <source>
        <dbReference type="PROSITE-ProRule" id="PRU00335"/>
    </source>
</evidence>
<keyword evidence="7" id="KW-1185">Reference proteome</keyword>
<feature type="domain" description="HTH tetR-type" evidence="5">
    <location>
        <begin position="14"/>
        <end position="74"/>
    </location>
</feature>
<keyword evidence="3" id="KW-0804">Transcription</keyword>
<dbReference type="Gene3D" id="1.10.357.10">
    <property type="entry name" value="Tetracycline Repressor, domain 2"/>
    <property type="match status" value="1"/>
</dbReference>
<gene>
    <name evidence="6" type="ORF">FNL39_11375</name>
</gene>